<keyword evidence="2" id="KW-0812">Transmembrane</keyword>
<accession>A0A0M0LR76</accession>
<name>A0A0M0LR76_9EUKA</name>
<evidence type="ECO:0000256" key="3">
    <source>
        <dbReference type="ARBA" id="ARBA00022989"/>
    </source>
</evidence>
<keyword evidence="5" id="KW-0261">Viral envelope protein</keyword>
<comment type="subcellular location">
    <subcellularLocation>
        <location evidence="1">Membrane</location>
    </subcellularLocation>
</comment>
<evidence type="ECO:0000256" key="2">
    <source>
        <dbReference type="ARBA" id="ARBA00022692"/>
    </source>
</evidence>
<dbReference type="GO" id="GO:0008081">
    <property type="term" value="F:phosphoric diester hydrolase activity"/>
    <property type="evidence" value="ECO:0007669"/>
    <property type="project" value="InterPro"/>
</dbReference>
<dbReference type="Proteomes" id="UP000037460">
    <property type="component" value="Unassembled WGS sequence"/>
</dbReference>
<evidence type="ECO:0000313" key="5">
    <source>
        <dbReference type="EMBL" id="KOO53560.1"/>
    </source>
</evidence>
<comment type="caution">
    <text evidence="5">The sequence shown here is derived from an EMBL/GenBank/DDBJ whole genome shotgun (WGS) entry which is preliminary data.</text>
</comment>
<proteinExistence type="predicted"/>
<dbReference type="SUPFAM" id="SSF51695">
    <property type="entry name" value="PLC-like phosphodiesterases"/>
    <property type="match status" value="1"/>
</dbReference>
<dbReference type="GO" id="GO:0006629">
    <property type="term" value="P:lipid metabolic process"/>
    <property type="evidence" value="ECO:0007669"/>
    <property type="project" value="InterPro"/>
</dbReference>
<reference evidence="6" key="1">
    <citation type="journal article" date="2015" name="PLoS Genet.">
        <title>Genome Sequence and Transcriptome Analyses of Chrysochromulina tobin: Metabolic Tools for Enhanced Algal Fitness in the Prominent Order Prymnesiales (Haptophyceae).</title>
        <authorList>
            <person name="Hovde B.T."/>
            <person name="Deodato C.R."/>
            <person name="Hunsperger H.M."/>
            <person name="Ryken S.A."/>
            <person name="Yost W."/>
            <person name="Jha R.K."/>
            <person name="Patterson J."/>
            <person name="Monnat R.J. Jr."/>
            <person name="Barlow S.B."/>
            <person name="Starkenburg S.R."/>
            <person name="Cattolico R.A."/>
        </authorList>
    </citation>
    <scope>NUCLEOTIDE SEQUENCE</scope>
    <source>
        <strain evidence="6">CCMP291</strain>
    </source>
</reference>
<dbReference type="Gene3D" id="3.20.20.190">
    <property type="entry name" value="Phosphatidylinositol (PI) phosphodiesterase"/>
    <property type="match status" value="1"/>
</dbReference>
<gene>
    <name evidence="5" type="ORF">Ctob_012665</name>
</gene>
<evidence type="ECO:0000256" key="4">
    <source>
        <dbReference type="ARBA" id="ARBA00023136"/>
    </source>
</evidence>
<dbReference type="EMBL" id="JWZX01000178">
    <property type="protein sequence ID" value="KOO53560.1"/>
    <property type="molecule type" value="Genomic_DNA"/>
</dbReference>
<dbReference type="PANTHER" id="PTHR35518">
    <property type="entry name" value="MAINTENANCE OF TELOMOERE CAPPING"/>
    <property type="match status" value="1"/>
</dbReference>
<dbReference type="InterPro" id="IPR017946">
    <property type="entry name" value="PLC-like_Pdiesterase_TIM-brl"/>
</dbReference>
<dbReference type="InterPro" id="IPR051008">
    <property type="entry name" value="Telomere_Capping_Maintenance"/>
</dbReference>
<organism evidence="5 6">
    <name type="scientific">Chrysochromulina tobinii</name>
    <dbReference type="NCBI Taxonomy" id="1460289"/>
    <lineage>
        <taxon>Eukaryota</taxon>
        <taxon>Haptista</taxon>
        <taxon>Haptophyta</taxon>
        <taxon>Prymnesiophyceae</taxon>
        <taxon>Prymnesiales</taxon>
        <taxon>Chrysochromulinaceae</taxon>
        <taxon>Chrysochromulina</taxon>
    </lineage>
</organism>
<dbReference type="PROSITE" id="PS50007">
    <property type="entry name" value="PIPLC_X_DOMAIN"/>
    <property type="match status" value="1"/>
</dbReference>
<keyword evidence="3" id="KW-1133">Transmembrane helix</keyword>
<dbReference type="GO" id="GO:0016020">
    <property type="term" value="C:membrane"/>
    <property type="evidence" value="ECO:0007669"/>
    <property type="project" value="UniProtKB-SubCell"/>
</dbReference>
<dbReference type="PANTHER" id="PTHR35518:SF2">
    <property type="entry name" value="MAINTENANCE OF TELOMERE CAPPING PROTEIN 6"/>
    <property type="match status" value="1"/>
</dbReference>
<sequence length="443" mass="48664">MCNGVMCDDLCNIGTVPTDPWVDGGMAFIRELQRNEPLVRTTMIGTHNSAITQAYGFGIEQDYISTLLPHYPVYTSDNLGEGVCNTFSLLDQLRMGLRHLEIDINSGYFNVPFKGPAELDKIYVCHSPIPLDPVLIVQADAAAKEKGIDLGWNATKLSCIGTNVPYKKMLLEIKGWMDANPEEIVILYLDAKPESVSLKSQCKSAYDDMEAVFGNMIWAVEEGDPRGYSREQMLRMGKRVIFEDHDNGFKADSRDLVFVPALWNHQMGSVAQFPDCTIEGEAFDSWYAPVTYNASSKIKKSLVRGLGWGRKGDVGTRSIANAMDCAVNILSPNYVQPEDIESYVWAVDRAAWRPGLTSGCMGVLPSGKMGIVDTGPPTSECTARTPMACRKVEDDTQWVVENAKCPAGYVKAVPTTGYALKKLALAANGQTVYVDVAPDGRLL</sequence>
<keyword evidence="4" id="KW-0472">Membrane</keyword>
<evidence type="ECO:0000256" key="1">
    <source>
        <dbReference type="ARBA" id="ARBA00004370"/>
    </source>
</evidence>
<keyword evidence="6" id="KW-1185">Reference proteome</keyword>
<protein>
    <submittedName>
        <fullName evidence="5">Putative exported or envelope protein</fullName>
    </submittedName>
</protein>
<evidence type="ECO:0000313" key="6">
    <source>
        <dbReference type="Proteomes" id="UP000037460"/>
    </source>
</evidence>
<dbReference type="OrthoDB" id="7984201at2759"/>
<keyword evidence="5" id="KW-0946">Virion</keyword>
<dbReference type="AlphaFoldDB" id="A0A0M0LR76"/>